<feature type="region of interest" description="Disordered" evidence="6">
    <location>
        <begin position="1"/>
        <end position="27"/>
    </location>
</feature>
<evidence type="ECO:0000256" key="1">
    <source>
        <dbReference type="ARBA" id="ARBA00004141"/>
    </source>
</evidence>
<feature type="transmembrane region" description="Helical" evidence="7">
    <location>
        <begin position="302"/>
        <end position="323"/>
    </location>
</feature>
<feature type="transmembrane region" description="Helical" evidence="7">
    <location>
        <begin position="74"/>
        <end position="92"/>
    </location>
</feature>
<evidence type="ECO:0000313" key="8">
    <source>
        <dbReference type="EMBL" id="KAJ5179214.1"/>
    </source>
</evidence>
<feature type="transmembrane region" description="Helical" evidence="7">
    <location>
        <begin position="259"/>
        <end position="281"/>
    </location>
</feature>
<keyword evidence="2" id="KW-0813">Transport</keyword>
<evidence type="ECO:0000256" key="5">
    <source>
        <dbReference type="ARBA" id="ARBA00023136"/>
    </source>
</evidence>
<evidence type="ECO:0000256" key="4">
    <source>
        <dbReference type="ARBA" id="ARBA00022989"/>
    </source>
</evidence>
<evidence type="ECO:0000256" key="2">
    <source>
        <dbReference type="ARBA" id="ARBA00022448"/>
    </source>
</evidence>
<comment type="caution">
    <text evidence="8">The sequence shown here is derived from an EMBL/GenBank/DDBJ whole genome shotgun (WGS) entry which is preliminary data.</text>
</comment>
<dbReference type="InterPro" id="IPR036259">
    <property type="entry name" value="MFS_trans_sf"/>
</dbReference>
<feature type="transmembrane region" description="Helical" evidence="7">
    <location>
        <begin position="231"/>
        <end position="253"/>
    </location>
</feature>
<keyword evidence="3 7" id="KW-0812">Transmembrane</keyword>
<keyword evidence="5 7" id="KW-0472">Membrane</keyword>
<dbReference type="Proteomes" id="UP001146351">
    <property type="component" value="Unassembled WGS sequence"/>
</dbReference>
<evidence type="ECO:0000256" key="3">
    <source>
        <dbReference type="ARBA" id="ARBA00022692"/>
    </source>
</evidence>
<protein>
    <submittedName>
        <fullName evidence="8">Major facilitator superfamily domain general substrate transporter</fullName>
    </submittedName>
</protein>
<evidence type="ECO:0000256" key="7">
    <source>
        <dbReference type="SAM" id="Phobius"/>
    </source>
</evidence>
<feature type="transmembrane region" description="Helical" evidence="7">
    <location>
        <begin position="104"/>
        <end position="122"/>
    </location>
</feature>
<dbReference type="AlphaFoldDB" id="A0A9W9LW06"/>
<feature type="transmembrane region" description="Helical" evidence="7">
    <location>
        <begin position="517"/>
        <end position="539"/>
    </location>
</feature>
<evidence type="ECO:0000256" key="6">
    <source>
        <dbReference type="SAM" id="MobiDB-lite"/>
    </source>
</evidence>
<sequence length="566" mass="60948">MAVDAEKDSPGMAVPSEQNSSSTTVDTTEPVVTTKTWIVSCILSCGYGLSFWPVPVMSAIGTLISADMGEPNGYIWFVPAWTISITCAFLIFGPNTDLLGRRWFLVLGNLVCFVGHIVVASAKTTNQVIAGLTVAGFGGANCQMAAFALPELLPNKWRHIGVVIADFTVYIAVIVAPVTARYGYEFGTWEWNFWGIAIFQGLSCLGLLFLYHPPKHPNGITYFEAFKSLDYLGAFLFIAGAVPFLMGIVWAGVYPSNDAHVVAPLVVGAVVLVCFALWETFGKLKFPLTPTHIFTSGWGRDFTAPVIALGVVNMFYYSSSILWPQMITVFYTNGGTDWKYSVILSLPQGLAIFFGAILLTVFGSTIRRWHWQLTGSVFVMVLFGSLLGIVTPTNKGTMIAFIFLSQAGFGWGIYLSIAITQMGVAQKDLGKSGGISGCIRFAAGAVATSIYQTVYSTSLTKYTMKYVPAAATSAGLDESKVPDLLTDVAQGAAAMKAYSPAVAAAAQAALSNAYCKAIFVVAMVSMAFGILGLSACLCCKDVDEKMDNKIEVYLENTDLSDRNKFH</sequence>
<feature type="transmembrane region" description="Helical" evidence="7">
    <location>
        <begin position="160"/>
        <end position="179"/>
    </location>
</feature>
<dbReference type="PANTHER" id="PTHR23501:SF195">
    <property type="entry name" value="PEP5"/>
    <property type="match status" value="1"/>
</dbReference>
<comment type="subcellular location">
    <subcellularLocation>
        <location evidence="1">Membrane</location>
        <topology evidence="1">Multi-pass membrane protein</topology>
    </subcellularLocation>
</comment>
<feature type="transmembrane region" description="Helical" evidence="7">
    <location>
        <begin position="396"/>
        <end position="417"/>
    </location>
</feature>
<dbReference type="OrthoDB" id="4139357at2759"/>
<dbReference type="SUPFAM" id="SSF103473">
    <property type="entry name" value="MFS general substrate transporter"/>
    <property type="match status" value="1"/>
</dbReference>
<feature type="transmembrane region" description="Helical" evidence="7">
    <location>
        <begin position="128"/>
        <end position="148"/>
    </location>
</feature>
<dbReference type="Gene3D" id="1.20.1250.20">
    <property type="entry name" value="MFS general substrate transporter like domains"/>
    <property type="match status" value="2"/>
</dbReference>
<accession>A0A9W9LW06</accession>
<dbReference type="GO" id="GO:0005886">
    <property type="term" value="C:plasma membrane"/>
    <property type="evidence" value="ECO:0007669"/>
    <property type="project" value="TreeGrafter"/>
</dbReference>
<dbReference type="GO" id="GO:0022857">
    <property type="term" value="F:transmembrane transporter activity"/>
    <property type="evidence" value="ECO:0007669"/>
    <property type="project" value="InterPro"/>
</dbReference>
<reference evidence="8" key="2">
    <citation type="journal article" date="2023" name="IMA Fungus">
        <title>Comparative genomic study of the Penicillium genus elucidates a diverse pangenome and 15 lateral gene transfer events.</title>
        <authorList>
            <person name="Petersen C."/>
            <person name="Sorensen T."/>
            <person name="Nielsen M.R."/>
            <person name="Sondergaard T.E."/>
            <person name="Sorensen J.L."/>
            <person name="Fitzpatrick D.A."/>
            <person name="Frisvad J.C."/>
            <person name="Nielsen K.L."/>
        </authorList>
    </citation>
    <scope>NUCLEOTIDE SEQUENCE</scope>
    <source>
        <strain evidence="8">IBT 21917</strain>
    </source>
</reference>
<keyword evidence="4 7" id="KW-1133">Transmembrane helix</keyword>
<gene>
    <name evidence="8" type="ORF">N7492_002424</name>
</gene>
<name>A0A9W9LW06_9EURO</name>
<feature type="transmembrane region" description="Helical" evidence="7">
    <location>
        <begin position="369"/>
        <end position="390"/>
    </location>
</feature>
<dbReference type="Pfam" id="PF06609">
    <property type="entry name" value="TRI12"/>
    <property type="match status" value="1"/>
</dbReference>
<evidence type="ECO:0000313" key="9">
    <source>
        <dbReference type="Proteomes" id="UP001146351"/>
    </source>
</evidence>
<reference evidence="8" key="1">
    <citation type="submission" date="2022-11" db="EMBL/GenBank/DDBJ databases">
        <authorList>
            <person name="Petersen C."/>
        </authorList>
    </citation>
    <scope>NUCLEOTIDE SEQUENCE</scope>
    <source>
        <strain evidence="8">IBT 21917</strain>
    </source>
</reference>
<keyword evidence="9" id="KW-1185">Reference proteome</keyword>
<organism evidence="8 9">
    <name type="scientific">Penicillium capsulatum</name>
    <dbReference type="NCBI Taxonomy" id="69766"/>
    <lineage>
        <taxon>Eukaryota</taxon>
        <taxon>Fungi</taxon>
        <taxon>Dikarya</taxon>
        <taxon>Ascomycota</taxon>
        <taxon>Pezizomycotina</taxon>
        <taxon>Eurotiomycetes</taxon>
        <taxon>Eurotiomycetidae</taxon>
        <taxon>Eurotiales</taxon>
        <taxon>Aspergillaceae</taxon>
        <taxon>Penicillium</taxon>
    </lineage>
</organism>
<feature type="transmembrane region" description="Helical" evidence="7">
    <location>
        <begin position="438"/>
        <end position="455"/>
    </location>
</feature>
<dbReference type="PANTHER" id="PTHR23501">
    <property type="entry name" value="MAJOR FACILITATOR SUPERFAMILY"/>
    <property type="match status" value="1"/>
</dbReference>
<dbReference type="InterPro" id="IPR010573">
    <property type="entry name" value="MFS_Str1/Tri12-like"/>
</dbReference>
<proteinExistence type="predicted"/>
<dbReference type="EMBL" id="JAPQKO010000002">
    <property type="protein sequence ID" value="KAJ5179214.1"/>
    <property type="molecule type" value="Genomic_DNA"/>
</dbReference>
<feature type="transmembrane region" description="Helical" evidence="7">
    <location>
        <begin position="37"/>
        <end position="54"/>
    </location>
</feature>
<feature type="transmembrane region" description="Helical" evidence="7">
    <location>
        <begin position="191"/>
        <end position="211"/>
    </location>
</feature>
<feature type="transmembrane region" description="Helical" evidence="7">
    <location>
        <begin position="343"/>
        <end position="362"/>
    </location>
</feature>